<dbReference type="OrthoDB" id="1271612at2"/>
<comment type="subcellular location">
    <subcellularLocation>
        <location evidence="1">Cell outer membrane</location>
    </subcellularLocation>
</comment>
<reference evidence="8 11" key="2">
    <citation type="submission" date="2018-11" db="EMBL/GenBank/DDBJ databases">
        <title>Proposal to divide the Flavobacteriaceae and reorganize its genera based on Amino Acid Identity values calculated from whole genome sequences.</title>
        <authorList>
            <person name="Nicholson A.C."/>
            <person name="Gulvik C.A."/>
            <person name="Whitney A.M."/>
            <person name="Humrighouse B.W."/>
            <person name="Bell M."/>
            <person name="Holmes B."/>
            <person name="Steigerwalt A.G."/>
            <person name="Villarma A."/>
            <person name="Sheth M."/>
            <person name="Batra D."/>
            <person name="Pryor J."/>
            <person name="Bernardet J.-F."/>
            <person name="Hugo C."/>
            <person name="Kampfer P."/>
            <person name="Newman J."/>
            <person name="McQuiston J.R."/>
        </authorList>
    </citation>
    <scope>NUCLEOTIDE SEQUENCE [LARGE SCALE GENOMIC DNA]</scope>
    <source>
        <strain evidence="8 11">KC_1864</strain>
    </source>
</reference>
<dbReference type="GO" id="GO:1990281">
    <property type="term" value="C:efflux pump complex"/>
    <property type="evidence" value="ECO:0007669"/>
    <property type="project" value="TreeGrafter"/>
</dbReference>
<dbReference type="InterPro" id="IPR003423">
    <property type="entry name" value="OMP_efflux"/>
</dbReference>
<dbReference type="PANTHER" id="PTHR30026:SF20">
    <property type="entry name" value="OUTER MEMBRANE PROTEIN TOLC"/>
    <property type="match status" value="1"/>
</dbReference>
<dbReference type="GO" id="GO:0015288">
    <property type="term" value="F:porin activity"/>
    <property type="evidence" value="ECO:0007669"/>
    <property type="project" value="TreeGrafter"/>
</dbReference>
<evidence type="ECO:0000256" key="7">
    <source>
        <dbReference type="ARBA" id="ARBA00023237"/>
    </source>
</evidence>
<dbReference type="GO" id="GO:0009279">
    <property type="term" value="C:cell outer membrane"/>
    <property type="evidence" value="ECO:0007669"/>
    <property type="project" value="UniProtKB-SubCell"/>
</dbReference>
<keyword evidence="3" id="KW-0813">Transport</keyword>
<evidence type="ECO:0000256" key="4">
    <source>
        <dbReference type="ARBA" id="ARBA00022452"/>
    </source>
</evidence>
<sequence length="444" mass="51162">MQQYKLITFIGIVVFLISPQNKAQTSDSTQVLTLEKVWSISELHNRQLKLSDLHRKESELSIIEAKDKLLPDLSVAGDFKFNSKFLIYNNGLLASPQDVPVSNYGYGVGYNFNLNLYSGGKEKRNIKMKEEEEIIQQYEFDLQKNNTKYNAAVAYCDLYKFLQFREFISTEISSEKKQLQMIENLNKNGVVMKSDVLRTSVKLSQLELSLSDIEKKIEVTRQKLNILMGRDGNEYFEISYQNSFEPNTIREPDYNAYLDQALDQSPQYKIAYSYIKLSEMNIQQVQSAVLPKVSLYSNYNYTFPQVSFYPYSNDLWGFGQTGIRVQFSIDNLYKNRHSVAHARNLSDQQKEKAGIKKDEIRMLVKDAYLQQQQAVESVEMAEKNIAKTTETVRVIRNSYLNQESLLTDLLDAENVLLEAKLNLTTAQVTLKLSHIRLLAIIGIL</sequence>
<evidence type="ECO:0000256" key="1">
    <source>
        <dbReference type="ARBA" id="ARBA00004442"/>
    </source>
</evidence>
<evidence type="ECO:0000313" key="9">
    <source>
        <dbReference type="EMBL" id="PNW12717.1"/>
    </source>
</evidence>
<proteinExistence type="inferred from homology"/>
<keyword evidence="7" id="KW-0998">Cell outer membrane</keyword>
<dbReference type="AlphaFoldDB" id="A0A3G6RMZ7"/>
<dbReference type="EMBL" id="PPEH01000006">
    <property type="protein sequence ID" value="PNW12717.1"/>
    <property type="molecule type" value="Genomic_DNA"/>
</dbReference>
<dbReference type="InterPro" id="IPR051906">
    <property type="entry name" value="TolC-like"/>
</dbReference>
<evidence type="ECO:0000313" key="11">
    <source>
        <dbReference type="Proteomes" id="UP000279972"/>
    </source>
</evidence>
<keyword evidence="11" id="KW-1185">Reference proteome</keyword>
<evidence type="ECO:0000256" key="2">
    <source>
        <dbReference type="ARBA" id="ARBA00007613"/>
    </source>
</evidence>
<keyword evidence="4" id="KW-1134">Transmembrane beta strand</keyword>
<dbReference type="GO" id="GO:0015562">
    <property type="term" value="F:efflux transmembrane transporter activity"/>
    <property type="evidence" value="ECO:0007669"/>
    <property type="project" value="InterPro"/>
</dbReference>
<keyword evidence="5" id="KW-0812">Transmembrane</keyword>
<evidence type="ECO:0000256" key="3">
    <source>
        <dbReference type="ARBA" id="ARBA00022448"/>
    </source>
</evidence>
<dbReference type="PANTHER" id="PTHR30026">
    <property type="entry name" value="OUTER MEMBRANE PROTEIN TOLC"/>
    <property type="match status" value="1"/>
</dbReference>
<comment type="similarity">
    <text evidence="2">Belongs to the outer membrane factor (OMF) (TC 1.B.17) family.</text>
</comment>
<dbReference type="Gene3D" id="1.20.1600.10">
    <property type="entry name" value="Outer membrane efflux proteins (OEP)"/>
    <property type="match status" value="1"/>
</dbReference>
<accession>A0A3G6RMZ7</accession>
<reference evidence="9 10" key="1">
    <citation type="submission" date="2018-01" db="EMBL/GenBank/DDBJ databases">
        <title>Draft genome sequences of Chryseobacterium lactis NCTC11390, Chryseobacterium oncorhynchi 701B-08, and Chryseobacterium viscerum 687B-08.</title>
        <authorList>
            <person name="Jeong J.-J."/>
            <person name="Lee Y.J."/>
            <person name="Park B."/>
            <person name="Choi I.-G."/>
            <person name="Kim K.D."/>
        </authorList>
    </citation>
    <scope>NUCLEOTIDE SEQUENCE [LARGE SCALE GENOMIC DNA]</scope>
    <source>
        <strain evidence="9 10">NCTC11390</strain>
    </source>
</reference>
<dbReference type="EMBL" id="CP033924">
    <property type="protein sequence ID" value="AZA84162.1"/>
    <property type="molecule type" value="Genomic_DNA"/>
</dbReference>
<dbReference type="Proteomes" id="UP000236262">
    <property type="component" value="Unassembled WGS sequence"/>
</dbReference>
<keyword evidence="6" id="KW-0472">Membrane</keyword>
<name>A0A3G6RMZ7_CHRLC</name>
<dbReference type="Proteomes" id="UP000279972">
    <property type="component" value="Chromosome"/>
</dbReference>
<dbReference type="KEGG" id="clac:EG342_20720"/>
<dbReference type="Pfam" id="PF02321">
    <property type="entry name" value="OEP"/>
    <property type="match status" value="1"/>
</dbReference>
<evidence type="ECO:0000313" key="10">
    <source>
        <dbReference type="Proteomes" id="UP000236262"/>
    </source>
</evidence>
<protein>
    <submittedName>
        <fullName evidence="9">TolC family protein</fullName>
    </submittedName>
</protein>
<gene>
    <name evidence="9" type="ORF">C1637_16880</name>
    <name evidence="8" type="ORF">EG342_20720</name>
</gene>
<dbReference type="SUPFAM" id="SSF56954">
    <property type="entry name" value="Outer membrane efflux proteins (OEP)"/>
    <property type="match status" value="1"/>
</dbReference>
<evidence type="ECO:0000256" key="6">
    <source>
        <dbReference type="ARBA" id="ARBA00023136"/>
    </source>
</evidence>
<evidence type="ECO:0000256" key="5">
    <source>
        <dbReference type="ARBA" id="ARBA00022692"/>
    </source>
</evidence>
<evidence type="ECO:0000313" key="8">
    <source>
        <dbReference type="EMBL" id="AZA84162.1"/>
    </source>
</evidence>
<organism evidence="9 10">
    <name type="scientific">Chryseobacterium lactis</name>
    <dbReference type="NCBI Taxonomy" id="1241981"/>
    <lineage>
        <taxon>Bacteria</taxon>
        <taxon>Pseudomonadati</taxon>
        <taxon>Bacteroidota</taxon>
        <taxon>Flavobacteriia</taxon>
        <taxon>Flavobacteriales</taxon>
        <taxon>Weeksellaceae</taxon>
        <taxon>Chryseobacterium group</taxon>
        <taxon>Chryseobacterium</taxon>
    </lineage>
</organism>